<dbReference type="EMBL" id="QQBG01000013">
    <property type="protein sequence ID" value="RDB31525.1"/>
    <property type="molecule type" value="Genomic_DNA"/>
</dbReference>
<dbReference type="GO" id="GO:0009306">
    <property type="term" value="P:protein secretion"/>
    <property type="evidence" value="ECO:0007669"/>
    <property type="project" value="UniProtKB-UniRule"/>
</dbReference>
<organism evidence="10 11">
    <name type="scientific">Candidatus Similichlamydia laticola</name>
    <dbReference type="NCBI Taxonomy" id="2170265"/>
    <lineage>
        <taxon>Bacteria</taxon>
        <taxon>Pseudomonadati</taxon>
        <taxon>Chlamydiota</taxon>
        <taxon>Chlamydiia</taxon>
        <taxon>Parachlamydiales</taxon>
        <taxon>Candidatus Parilichlamydiaceae</taxon>
        <taxon>Candidatus Similichlamydia</taxon>
    </lineage>
</organism>
<comment type="caution">
    <text evidence="10">The sequence shown here is derived from an EMBL/GenBank/DDBJ whole genome shotgun (WGS) entry which is preliminary data.</text>
</comment>
<sequence length="109" mass="11717">MFLEWSYPSCLSAYLGFVIFLSGVILLQESKGGDGLGGVSSGGNAHLFLGTSAADVLRKVTGWSIFVFLMGCIFLSVWTSKLEPPSILETGEVEVSPPQELALEEEKTE</sequence>
<keyword evidence="5 9" id="KW-0653">Protein transport</keyword>
<keyword evidence="7 9" id="KW-0811">Translocation</keyword>
<evidence type="ECO:0000256" key="6">
    <source>
        <dbReference type="ARBA" id="ARBA00022989"/>
    </source>
</evidence>
<evidence type="ECO:0000256" key="2">
    <source>
        <dbReference type="ARBA" id="ARBA00008445"/>
    </source>
</evidence>
<dbReference type="NCBIfam" id="TIGR00810">
    <property type="entry name" value="secG"/>
    <property type="match status" value="1"/>
</dbReference>
<keyword evidence="6 9" id="KW-1133">Transmembrane helix</keyword>
<feature type="transmembrane region" description="Helical" evidence="9">
    <location>
        <begin position="6"/>
        <end position="27"/>
    </location>
</feature>
<evidence type="ECO:0000256" key="9">
    <source>
        <dbReference type="RuleBase" id="RU365087"/>
    </source>
</evidence>
<accession>A0A369KFQ2</accession>
<comment type="similarity">
    <text evidence="2 9">Belongs to the SecG family.</text>
</comment>
<keyword evidence="9" id="KW-1003">Cell membrane</keyword>
<dbReference type="Pfam" id="PF03840">
    <property type="entry name" value="SecG"/>
    <property type="match status" value="1"/>
</dbReference>
<reference evidence="10 11" key="1">
    <citation type="submission" date="2018-07" db="EMBL/GenBank/DDBJ databases">
        <title>Comparative genomics of the Candidatus Parilichlamydiaceae reveals evidence of convergent evolution and genome reduction in the phylum Chlamydiae.</title>
        <authorList>
            <person name="Taylor-Brown A."/>
            <person name="Polkinghorne A."/>
        </authorList>
    </citation>
    <scope>NUCLEOTIDE SEQUENCE [LARGE SCALE GENOMIC DNA]</scope>
    <source>
        <strain evidence="10 11">Hat2</strain>
    </source>
</reference>
<comment type="subcellular location">
    <subcellularLocation>
        <location evidence="9">Cell membrane</location>
        <topology evidence="9">Multi-pass membrane protein</topology>
    </subcellularLocation>
    <subcellularLocation>
        <location evidence="1">Membrane</location>
        <topology evidence="1">Multi-pass membrane protein</topology>
    </subcellularLocation>
</comment>
<evidence type="ECO:0000256" key="5">
    <source>
        <dbReference type="ARBA" id="ARBA00022927"/>
    </source>
</evidence>
<proteinExistence type="inferred from homology"/>
<evidence type="ECO:0000256" key="8">
    <source>
        <dbReference type="ARBA" id="ARBA00023136"/>
    </source>
</evidence>
<protein>
    <recommendedName>
        <fullName evidence="9">Protein-export membrane protein SecG</fullName>
    </recommendedName>
</protein>
<keyword evidence="3 9" id="KW-0813">Transport</keyword>
<feature type="transmembrane region" description="Helical" evidence="9">
    <location>
        <begin position="60"/>
        <end position="78"/>
    </location>
</feature>
<dbReference type="Proteomes" id="UP000253816">
    <property type="component" value="Unassembled WGS sequence"/>
</dbReference>
<evidence type="ECO:0000256" key="3">
    <source>
        <dbReference type="ARBA" id="ARBA00022448"/>
    </source>
</evidence>
<dbReference type="InterPro" id="IPR004692">
    <property type="entry name" value="SecG"/>
</dbReference>
<evidence type="ECO:0000256" key="4">
    <source>
        <dbReference type="ARBA" id="ARBA00022692"/>
    </source>
</evidence>
<evidence type="ECO:0000313" key="11">
    <source>
        <dbReference type="Proteomes" id="UP000253816"/>
    </source>
</evidence>
<comment type="function">
    <text evidence="9">Involved in protein export. Participates in an early event of protein translocation.</text>
</comment>
<evidence type="ECO:0000313" key="10">
    <source>
        <dbReference type="EMBL" id="RDB31525.1"/>
    </source>
</evidence>
<keyword evidence="4 9" id="KW-0812">Transmembrane</keyword>
<gene>
    <name evidence="10" type="ORF">HAT2_00399</name>
</gene>
<dbReference type="GO" id="GO:0015450">
    <property type="term" value="F:protein-transporting ATPase activity"/>
    <property type="evidence" value="ECO:0007669"/>
    <property type="project" value="UniProtKB-UniRule"/>
</dbReference>
<dbReference type="AlphaFoldDB" id="A0A369KFQ2"/>
<keyword evidence="11" id="KW-1185">Reference proteome</keyword>
<name>A0A369KFQ2_9BACT</name>
<dbReference type="GO" id="GO:0005886">
    <property type="term" value="C:plasma membrane"/>
    <property type="evidence" value="ECO:0007669"/>
    <property type="project" value="UniProtKB-SubCell"/>
</dbReference>
<evidence type="ECO:0000256" key="1">
    <source>
        <dbReference type="ARBA" id="ARBA00004141"/>
    </source>
</evidence>
<evidence type="ECO:0000256" key="7">
    <source>
        <dbReference type="ARBA" id="ARBA00023010"/>
    </source>
</evidence>
<keyword evidence="8 9" id="KW-0472">Membrane</keyword>